<dbReference type="PANTHER" id="PTHR43064">
    <property type="entry name" value="PHOSPHORIBOSYLAMINOIMIDAZOLE CARBOXYLASE-RELATED"/>
    <property type="match status" value="1"/>
</dbReference>
<evidence type="ECO:0000259" key="1">
    <source>
        <dbReference type="SMART" id="SM01001"/>
    </source>
</evidence>
<comment type="caution">
    <text evidence="2">The sequence shown here is derived from an EMBL/GenBank/DDBJ whole genome shotgun (WGS) entry which is preliminary data.</text>
</comment>
<sequence length="252" mass="26548">MEQKEVRALLEQVSSGELDIDEAMLKLKEAPFEDLGFAKPDYHRALRQGIGEVIYGAGKTPEQIHDIVASMVQQGQKSILITRMSSEAAEAVEQDFIIKYDKYSRIGLVGEIPEPDGIGKVVVAAAGTSDLPVAEEAAQTAECFGNEVIRLYDVGVAGLHRLLAHREEIMTARVIVAVAGMEGALASVIGGLADCPVIAVPTSVGYGASFGGVSALLAMLNSCASGVSVVNIDNGFGAGYLASMINHMEGKR</sequence>
<proteinExistence type="predicted"/>
<reference evidence="2 3" key="1">
    <citation type="submission" date="2020-08" db="EMBL/GenBank/DDBJ databases">
        <title>Genome public.</title>
        <authorList>
            <person name="Liu C."/>
            <person name="Sun Q."/>
        </authorList>
    </citation>
    <scope>NUCLEOTIDE SEQUENCE [LARGE SCALE GENOMIC DNA]</scope>
    <source>
        <strain evidence="2 3">NSJ-36</strain>
    </source>
</reference>
<dbReference type="InterPro" id="IPR039476">
    <property type="entry name" value="P2CMN_synthase_LarB"/>
</dbReference>
<gene>
    <name evidence="2" type="primary">larB</name>
    <name evidence="2" type="ORF">H8S07_06755</name>
</gene>
<dbReference type="SMART" id="SM01001">
    <property type="entry name" value="AIRC"/>
    <property type="match status" value="1"/>
</dbReference>
<keyword evidence="3" id="KW-1185">Reference proteome</keyword>
<dbReference type="RefSeq" id="WP_186855726.1">
    <property type="nucleotide sequence ID" value="NZ_JACOOY010000007.1"/>
</dbReference>
<accession>A0ABR7EVF9</accession>
<dbReference type="InterPro" id="IPR000031">
    <property type="entry name" value="PurE_dom"/>
</dbReference>
<dbReference type="SUPFAM" id="SSF52255">
    <property type="entry name" value="N5-CAIR mutase (phosphoribosylaminoimidazole carboxylase, PurE)"/>
    <property type="match status" value="1"/>
</dbReference>
<name>A0ABR7EVF9_9FIRM</name>
<evidence type="ECO:0000313" key="2">
    <source>
        <dbReference type="EMBL" id="MBC5664977.1"/>
    </source>
</evidence>
<organism evidence="2 3">
    <name type="scientific">Dorea hominis</name>
    <dbReference type="NCBI Taxonomy" id="2763040"/>
    <lineage>
        <taxon>Bacteria</taxon>
        <taxon>Bacillati</taxon>
        <taxon>Bacillota</taxon>
        <taxon>Clostridia</taxon>
        <taxon>Lachnospirales</taxon>
        <taxon>Lachnospiraceae</taxon>
        <taxon>Dorea</taxon>
    </lineage>
</organism>
<dbReference type="Gene3D" id="3.40.50.1970">
    <property type="match status" value="1"/>
</dbReference>
<dbReference type="Proteomes" id="UP000647235">
    <property type="component" value="Unassembled WGS sequence"/>
</dbReference>
<protein>
    <submittedName>
        <fullName evidence="2">Nickel pincer cofactor biosynthesis protein LarB</fullName>
    </submittedName>
</protein>
<evidence type="ECO:0000313" key="3">
    <source>
        <dbReference type="Proteomes" id="UP000647235"/>
    </source>
</evidence>
<dbReference type="PANTHER" id="PTHR43064:SF1">
    <property type="entry name" value="SLL1489 PROTEIN"/>
    <property type="match status" value="1"/>
</dbReference>
<dbReference type="EMBL" id="JACOOY010000007">
    <property type="protein sequence ID" value="MBC5664977.1"/>
    <property type="molecule type" value="Genomic_DNA"/>
</dbReference>
<dbReference type="NCBIfam" id="NF033503">
    <property type="entry name" value="LarB"/>
    <property type="match status" value="1"/>
</dbReference>
<feature type="domain" description="PurE" evidence="1">
    <location>
        <begin position="119"/>
        <end position="251"/>
    </location>
</feature>
<dbReference type="Pfam" id="PF00731">
    <property type="entry name" value="AIRC"/>
    <property type="match status" value="1"/>
</dbReference>